<proteinExistence type="predicted"/>
<name>A0A016TX12_9BILA</name>
<dbReference type="EMBL" id="JARK01001408">
    <property type="protein sequence ID" value="EYC07147.1"/>
    <property type="molecule type" value="Genomic_DNA"/>
</dbReference>
<protein>
    <submittedName>
        <fullName evidence="1">Uncharacterized protein</fullName>
    </submittedName>
</protein>
<organism evidence="1 2">
    <name type="scientific">Ancylostoma ceylanicum</name>
    <dbReference type="NCBI Taxonomy" id="53326"/>
    <lineage>
        <taxon>Eukaryota</taxon>
        <taxon>Metazoa</taxon>
        <taxon>Ecdysozoa</taxon>
        <taxon>Nematoda</taxon>
        <taxon>Chromadorea</taxon>
        <taxon>Rhabditida</taxon>
        <taxon>Rhabditina</taxon>
        <taxon>Rhabditomorpha</taxon>
        <taxon>Strongyloidea</taxon>
        <taxon>Ancylostomatidae</taxon>
        <taxon>Ancylostomatinae</taxon>
        <taxon>Ancylostoma</taxon>
    </lineage>
</organism>
<keyword evidence="2" id="KW-1185">Reference proteome</keyword>
<dbReference type="Proteomes" id="UP000024635">
    <property type="component" value="Unassembled WGS sequence"/>
</dbReference>
<evidence type="ECO:0000313" key="1">
    <source>
        <dbReference type="EMBL" id="EYC07147.1"/>
    </source>
</evidence>
<comment type="caution">
    <text evidence="1">The sequence shown here is derived from an EMBL/GenBank/DDBJ whole genome shotgun (WGS) entry which is preliminary data.</text>
</comment>
<accession>A0A016TX12</accession>
<sequence length="104" mass="12144">MSYFRGQPVYPYNYGIYTQPSYGYNYYNYYQPVYRSSYYRPYYRRNWETYPDPETDEGTVVYYDNSYSGGGILGAAGALIITFSSLQEWISYAPAAFLGCGSRF</sequence>
<gene>
    <name evidence="1" type="primary">Acey_s0072.g708</name>
    <name evidence="1" type="ORF">Y032_0072g708</name>
</gene>
<evidence type="ECO:0000313" key="2">
    <source>
        <dbReference type="Proteomes" id="UP000024635"/>
    </source>
</evidence>
<reference evidence="2" key="1">
    <citation type="journal article" date="2015" name="Nat. Genet.">
        <title>The genome and transcriptome of the zoonotic hookworm Ancylostoma ceylanicum identify infection-specific gene families.</title>
        <authorList>
            <person name="Schwarz E.M."/>
            <person name="Hu Y."/>
            <person name="Antoshechkin I."/>
            <person name="Miller M.M."/>
            <person name="Sternberg P.W."/>
            <person name="Aroian R.V."/>
        </authorList>
    </citation>
    <scope>NUCLEOTIDE SEQUENCE</scope>
    <source>
        <strain evidence="2">HY135</strain>
    </source>
</reference>
<dbReference type="AlphaFoldDB" id="A0A016TX12"/>